<evidence type="ECO:0000313" key="2">
    <source>
        <dbReference type="Proteomes" id="UP000191342"/>
    </source>
</evidence>
<proteinExistence type="predicted"/>
<organism evidence="1 2">
    <name type="scientific">Penicillium flavigenum</name>
    <dbReference type="NCBI Taxonomy" id="254877"/>
    <lineage>
        <taxon>Eukaryota</taxon>
        <taxon>Fungi</taxon>
        <taxon>Dikarya</taxon>
        <taxon>Ascomycota</taxon>
        <taxon>Pezizomycotina</taxon>
        <taxon>Eurotiomycetes</taxon>
        <taxon>Eurotiomycetidae</taxon>
        <taxon>Eurotiales</taxon>
        <taxon>Aspergillaceae</taxon>
        <taxon>Penicillium</taxon>
    </lineage>
</organism>
<gene>
    <name evidence="1" type="ORF">PENFLA_c009G10601</name>
</gene>
<keyword evidence="2" id="KW-1185">Reference proteome</keyword>
<name>A0A1V6TEZ5_9EURO</name>
<dbReference type="Proteomes" id="UP000191342">
    <property type="component" value="Unassembled WGS sequence"/>
</dbReference>
<evidence type="ECO:0000313" key="1">
    <source>
        <dbReference type="EMBL" id="OQE24945.1"/>
    </source>
</evidence>
<protein>
    <submittedName>
        <fullName evidence="1">Uncharacterized protein</fullName>
    </submittedName>
</protein>
<dbReference type="AlphaFoldDB" id="A0A1V6TEZ5"/>
<reference evidence="2" key="1">
    <citation type="journal article" date="2017" name="Nat. Microbiol.">
        <title>Global analysis of biosynthetic gene clusters reveals vast potential of secondary metabolite production in Penicillium species.</title>
        <authorList>
            <person name="Nielsen J.C."/>
            <person name="Grijseels S."/>
            <person name="Prigent S."/>
            <person name="Ji B."/>
            <person name="Dainat J."/>
            <person name="Nielsen K.F."/>
            <person name="Frisvad J.C."/>
            <person name="Workman M."/>
            <person name="Nielsen J."/>
        </authorList>
    </citation>
    <scope>NUCLEOTIDE SEQUENCE [LARGE SCALE GENOMIC DNA]</scope>
    <source>
        <strain evidence="2">IBT 14082</strain>
    </source>
</reference>
<dbReference type="EMBL" id="MLQL01000009">
    <property type="protein sequence ID" value="OQE24945.1"/>
    <property type="molecule type" value="Genomic_DNA"/>
</dbReference>
<accession>A0A1V6TEZ5</accession>
<comment type="caution">
    <text evidence="1">The sequence shown here is derived from an EMBL/GenBank/DDBJ whole genome shotgun (WGS) entry which is preliminary data.</text>
</comment>
<dbReference type="OrthoDB" id="4319245at2759"/>
<dbReference type="STRING" id="254877.A0A1V6TEZ5"/>
<sequence length="220" mass="24553">MAQSSHPSSLCSSFSRLCLEHHDQLLPPHAPGLCSSFGQLCLEYHAASMKTQPGLDSTTICPPFSPRPSRLGSSWTILELDGSGQDPIAPHRRGNFLSAVIVYPEDNDPAKWTVPEVIKFFCRDKPGPWTYKIACPDLVVLEAIIRNYIIDGNCLLYHVCFRNLFVIPGLRVISHCQYLLHAIDWLRQRSPRFLALARRMRGSNSAKGTPVFSSQGAYVC</sequence>